<evidence type="ECO:0000313" key="1">
    <source>
        <dbReference type="EMBL" id="TQF04588.1"/>
    </source>
</evidence>
<comment type="caution">
    <text evidence="1">The sequence shown here is derived from an EMBL/GenBank/DDBJ whole genome shotgun (WGS) entry which is preliminary data.</text>
</comment>
<accession>A0A540W6D5</accession>
<dbReference type="EMBL" id="VIGB01000003">
    <property type="protein sequence ID" value="TQF04588.1"/>
    <property type="molecule type" value="Genomic_DNA"/>
</dbReference>
<dbReference type="InterPro" id="IPR036086">
    <property type="entry name" value="ParB/Sulfiredoxin_sf"/>
</dbReference>
<keyword evidence="2" id="KW-1185">Reference proteome</keyword>
<organism evidence="1 2">
    <name type="scientific">Kitasatospora acidiphila</name>
    <dbReference type="NCBI Taxonomy" id="2567942"/>
    <lineage>
        <taxon>Bacteria</taxon>
        <taxon>Bacillati</taxon>
        <taxon>Actinomycetota</taxon>
        <taxon>Actinomycetes</taxon>
        <taxon>Kitasatosporales</taxon>
        <taxon>Streptomycetaceae</taxon>
        <taxon>Kitasatospora</taxon>
    </lineage>
</organism>
<evidence type="ECO:0000313" key="2">
    <source>
        <dbReference type="Proteomes" id="UP000319103"/>
    </source>
</evidence>
<dbReference type="AlphaFoldDB" id="A0A540W6D5"/>
<gene>
    <name evidence="1" type="ORF">E6W39_23105</name>
</gene>
<proteinExistence type="predicted"/>
<dbReference type="OrthoDB" id="4295534at2"/>
<dbReference type="Gene3D" id="3.90.1530.10">
    <property type="entry name" value="Conserved hypothetical protein from pyrococcus furiosus pfu- 392566-001, ParB domain"/>
    <property type="match status" value="1"/>
</dbReference>
<name>A0A540W6D5_9ACTN</name>
<protein>
    <submittedName>
        <fullName evidence="1">Plasmid replication/partition related protein</fullName>
    </submittedName>
</protein>
<sequence length="247" mass="27775">MLPEHELYDLAQSIKEFGLLLPIVLDPDGVLLDGRNRLAACELAGVEPRFTTHTGTDQREYIYLSNVVRRHLSEGQRAMVHAMFLSLSGHSLRTHAKLHDISRTRLSLANTVLKYARDLAEKVRDGKLGLDAAADVARQRKAEAEAIQAKHENLRRHAPDLAVQVTEGHLTLDDATQLLSQRQEEVRNDQQYLTAIAERWDALQTLAHHPDSLHTRQVLDGLTDKARTLAHRLIALETQPEATLQHS</sequence>
<dbReference type="SUPFAM" id="SSF110849">
    <property type="entry name" value="ParB/Sulfiredoxin"/>
    <property type="match status" value="1"/>
</dbReference>
<reference evidence="1 2" key="1">
    <citation type="submission" date="2019-06" db="EMBL/GenBank/DDBJ databases">
        <title>Description of Kitasatospora acidophila sp. nov. isolated from pine grove soil, and reclassification of Streptomyces novaecaesareae to Kitasatospora novaeceasareae comb. nov.</title>
        <authorList>
            <person name="Kim M.J."/>
        </authorList>
    </citation>
    <scope>NUCLEOTIDE SEQUENCE [LARGE SCALE GENOMIC DNA]</scope>
    <source>
        <strain evidence="1 2">MMS16-CNU292</strain>
    </source>
</reference>
<dbReference type="Proteomes" id="UP000319103">
    <property type="component" value="Unassembled WGS sequence"/>
</dbReference>